<organism evidence="2 3">
    <name type="scientific">Scleromatobacter humisilvae</name>
    <dbReference type="NCBI Taxonomy" id="2897159"/>
    <lineage>
        <taxon>Bacteria</taxon>
        <taxon>Pseudomonadati</taxon>
        <taxon>Pseudomonadota</taxon>
        <taxon>Betaproteobacteria</taxon>
        <taxon>Burkholderiales</taxon>
        <taxon>Sphaerotilaceae</taxon>
        <taxon>Scleromatobacter</taxon>
    </lineage>
</organism>
<dbReference type="Pfam" id="PF05960">
    <property type="entry name" value="DUF885"/>
    <property type="match status" value="1"/>
</dbReference>
<sequence>MTKSPLTLLLASLLAANAFAAPSTHERLTTLAQEIVQTTSRENPMQATYLGIPGMDGDLAIPSEATRAAHLARLKGWAAQIDAIKSAAGPSISLVDADDAKLLHAQLDEELDGLLVRQTDRKDYAGPALAVVGALYTQFLHLPIPGRDDATSADLHQAWVDIASRMEKSPAYIEAGQKLVTHPGKLFGTAGSKQIAGAPDFIGGALTDAAKEQLANDPATLQRFTAARDALLATLARSDAFIKAHVDAWPENFAMGKAAYDQMLQREQLLPFTSKDVEGMARDELAHGWAEEAWLKSLAADRKVAFGAESGGGMAPDGSALIGYYRERIAQLTKFVVDHDVVTLPQWLGAIDVVETPKFLQPVSPGASMDSPRLFAKSGNGYYFITPPESLKDAASRLDMNEDFDRDRILSTAAHEAMPGHFLQLSIARRHSDYIRKIQYSGVFAEGWAFYGEEMFVRLGLYGDDLDARLFTARWERVRGARVVVDVKLASGEWTLAQAAKFFEEQSGFTKSASEAAVAGYALRPGYVLAYTVGRLQLEQLLAEYQHRVGDKGSLRDFHDRLLSYGSSPFSIVGPELLADLDKPASAVRAVANY</sequence>
<evidence type="ECO:0000313" key="3">
    <source>
        <dbReference type="Proteomes" id="UP001139353"/>
    </source>
</evidence>
<gene>
    <name evidence="2" type="ORF">LPC04_23440</name>
</gene>
<dbReference type="PANTHER" id="PTHR33361:SF15">
    <property type="entry name" value="DUF885 FAMILY LIPOPROTEIN"/>
    <property type="match status" value="1"/>
</dbReference>
<comment type="caution">
    <text evidence="2">The sequence shown here is derived from an EMBL/GenBank/DDBJ whole genome shotgun (WGS) entry which is preliminary data.</text>
</comment>
<proteinExistence type="predicted"/>
<accession>A0A9X1YMF7</accession>
<feature type="signal peptide" evidence="1">
    <location>
        <begin position="1"/>
        <end position="20"/>
    </location>
</feature>
<evidence type="ECO:0000313" key="2">
    <source>
        <dbReference type="EMBL" id="MCK9688676.1"/>
    </source>
</evidence>
<keyword evidence="3" id="KW-1185">Reference proteome</keyword>
<dbReference type="RefSeq" id="WP_275684721.1">
    <property type="nucleotide sequence ID" value="NZ_JAJLJH010000009.1"/>
</dbReference>
<keyword evidence="1" id="KW-0732">Signal</keyword>
<protein>
    <submittedName>
        <fullName evidence="2">DUF885 domain-containing protein</fullName>
    </submittedName>
</protein>
<feature type="chain" id="PRO_5040806614" evidence="1">
    <location>
        <begin position="21"/>
        <end position="594"/>
    </location>
</feature>
<evidence type="ECO:0000256" key="1">
    <source>
        <dbReference type="SAM" id="SignalP"/>
    </source>
</evidence>
<dbReference type="Proteomes" id="UP001139353">
    <property type="component" value="Unassembled WGS sequence"/>
</dbReference>
<dbReference type="InterPro" id="IPR010281">
    <property type="entry name" value="DUF885"/>
</dbReference>
<dbReference type="AlphaFoldDB" id="A0A9X1YMF7"/>
<reference evidence="2" key="1">
    <citation type="submission" date="2021-11" db="EMBL/GenBank/DDBJ databases">
        <title>BS-T2-15 a new species belonging to the Comamonadaceae family isolated from the soil of a French oak forest.</title>
        <authorList>
            <person name="Mieszkin S."/>
            <person name="Alain K."/>
        </authorList>
    </citation>
    <scope>NUCLEOTIDE SEQUENCE</scope>
    <source>
        <strain evidence="2">BS-T2-15</strain>
    </source>
</reference>
<name>A0A9X1YMF7_9BURK</name>
<dbReference type="PANTHER" id="PTHR33361">
    <property type="entry name" value="GLR0591 PROTEIN"/>
    <property type="match status" value="1"/>
</dbReference>
<dbReference type="EMBL" id="JAJLJH010000009">
    <property type="protein sequence ID" value="MCK9688676.1"/>
    <property type="molecule type" value="Genomic_DNA"/>
</dbReference>